<comment type="subcellular location">
    <subcellularLocation>
        <location evidence="2">Membrane</location>
        <topology evidence="2">Peripheral membrane protein</topology>
    </subcellularLocation>
</comment>
<dbReference type="SUPFAM" id="SSF56801">
    <property type="entry name" value="Acetyl-CoA synthetase-like"/>
    <property type="match status" value="1"/>
</dbReference>
<dbReference type="InterPro" id="IPR000873">
    <property type="entry name" value="AMP-dep_synth/lig_dom"/>
</dbReference>
<evidence type="ECO:0000256" key="9">
    <source>
        <dbReference type="ARBA" id="ARBA00022842"/>
    </source>
</evidence>
<accession>A0A1M6RJJ3</accession>
<dbReference type="FunFam" id="3.30.300.30:FF:000006">
    <property type="entry name" value="Long-chain-fatty-acid--CoA ligase FadD"/>
    <property type="match status" value="1"/>
</dbReference>
<dbReference type="Gene3D" id="3.40.50.12780">
    <property type="entry name" value="N-terminal domain of ligase-like"/>
    <property type="match status" value="1"/>
</dbReference>
<reference evidence="18" key="1">
    <citation type="submission" date="2016-11" db="EMBL/GenBank/DDBJ databases">
        <authorList>
            <person name="Varghese N."/>
            <person name="Submissions S."/>
        </authorList>
    </citation>
    <scope>NUCLEOTIDE SEQUENCE [LARGE SCALE GENOMIC DNA]</scope>
    <source>
        <strain evidence="18">DSM 26134</strain>
    </source>
</reference>
<name>A0A1M6RJJ3_REIAG</name>
<evidence type="ECO:0000256" key="5">
    <source>
        <dbReference type="ARBA" id="ARBA00022598"/>
    </source>
</evidence>
<feature type="domain" description="AMP-dependent synthetase/ligase" evidence="15">
    <location>
        <begin position="34"/>
        <end position="420"/>
    </location>
</feature>
<protein>
    <recommendedName>
        <fullName evidence="13">Long-chain-fatty-acid--CoA ligase</fullName>
        <ecNumber evidence="12">6.2.1.3</ecNumber>
    </recommendedName>
    <alternativeName>
        <fullName evidence="14">Long-chain acyl-CoA synthetase</fullName>
    </alternativeName>
</protein>
<evidence type="ECO:0000256" key="1">
    <source>
        <dbReference type="ARBA" id="ARBA00001946"/>
    </source>
</evidence>
<dbReference type="EC" id="6.2.1.3" evidence="12"/>
<evidence type="ECO:0000259" key="15">
    <source>
        <dbReference type="Pfam" id="PF00501"/>
    </source>
</evidence>
<dbReference type="PANTHER" id="PTHR43767">
    <property type="entry name" value="LONG-CHAIN-FATTY-ACID--COA LIGASE"/>
    <property type="match status" value="1"/>
</dbReference>
<keyword evidence="7" id="KW-0276">Fatty acid metabolism</keyword>
<dbReference type="InterPro" id="IPR042099">
    <property type="entry name" value="ANL_N_sf"/>
</dbReference>
<keyword evidence="6" id="KW-0547">Nucleotide-binding</keyword>
<evidence type="ECO:0000256" key="12">
    <source>
        <dbReference type="ARBA" id="ARBA00026121"/>
    </source>
</evidence>
<keyword evidence="11" id="KW-0472">Membrane</keyword>
<dbReference type="InterPro" id="IPR020845">
    <property type="entry name" value="AMP-binding_CS"/>
</dbReference>
<proteinExistence type="inferred from homology"/>
<dbReference type="InterPro" id="IPR050237">
    <property type="entry name" value="ATP-dep_AMP-bd_enzyme"/>
</dbReference>
<comment type="similarity">
    <text evidence="4">Belongs to the ATP-dependent AMP-binding enzyme family.</text>
</comment>
<comment type="cofactor">
    <cofactor evidence="1">
        <name>Mg(2+)</name>
        <dbReference type="ChEBI" id="CHEBI:18420"/>
    </cofactor>
</comment>
<evidence type="ECO:0000313" key="17">
    <source>
        <dbReference type="EMBL" id="SHK32576.1"/>
    </source>
</evidence>
<dbReference type="PANTHER" id="PTHR43767:SF8">
    <property type="entry name" value="LONG-CHAIN-FATTY-ACID--COA LIGASE"/>
    <property type="match status" value="1"/>
</dbReference>
<feature type="domain" description="AMP-binding enzyme C-terminal" evidence="16">
    <location>
        <begin position="470"/>
        <end position="544"/>
    </location>
</feature>
<keyword evidence="8" id="KW-0067">ATP-binding</keyword>
<evidence type="ECO:0000256" key="13">
    <source>
        <dbReference type="ARBA" id="ARBA00039545"/>
    </source>
</evidence>
<dbReference type="RefSeq" id="WP_073122802.1">
    <property type="nucleotide sequence ID" value="NZ_FRAA01000004.1"/>
</dbReference>
<dbReference type="PROSITE" id="PS00455">
    <property type="entry name" value="AMP_BINDING"/>
    <property type="match status" value="1"/>
</dbReference>
<dbReference type="GO" id="GO:0005524">
    <property type="term" value="F:ATP binding"/>
    <property type="evidence" value="ECO:0007669"/>
    <property type="project" value="UniProtKB-KW"/>
</dbReference>
<evidence type="ECO:0000259" key="16">
    <source>
        <dbReference type="Pfam" id="PF13193"/>
    </source>
</evidence>
<dbReference type="Pfam" id="PF13193">
    <property type="entry name" value="AMP-binding_C"/>
    <property type="match status" value="1"/>
</dbReference>
<evidence type="ECO:0000256" key="4">
    <source>
        <dbReference type="ARBA" id="ARBA00006432"/>
    </source>
</evidence>
<keyword evidence="18" id="KW-1185">Reference proteome</keyword>
<gene>
    <name evidence="17" type="ORF">SAMN04488028_104199</name>
</gene>
<sequence>MKNYPWFKQYPDGIPHKIDADDYSSLADLLDRGFKKFANSPAMENMGKVLSYQELETQVNHMASYFQHETTLEKGDRIAIQMPNLLQYPIAMFAALKCGLVVVNINPLYTASEMKHQINDAGAKAILIVENFAFNLEKILSDTPIELIITTQVGDVLGGLKKTIVNFVVKRIKKMVPSFSLPSAISFNDAIKLGKQKHFRQIEIDGEDLAFLQYTGGTTGVAKGAMLTHRNLVANLQQVSGWLEVMLEEGKEIVITALPLYHIFALTSNCFTMFKYGAHNVLITNPRDMPAFIKDMSKHQFTVITGVNTLFNGLLNQEAFAKLDFSKLKVAIGGGMAVQKAVAEKWAAVTGSFLAEGYGLTETSPVLTVNPLNGNHRIGTIGVPMPSTEIKLIAEDGTEVGFDEPGELYAKGPQIMKGYWNRPEETKHVMEGEWFKSGDIATMDSDGFIRIVDRKKEMILVSGFNVYPNEIEDTLAAHPKVLEVGAIGVPSKRSNEAVKVFIVKKDNSLTEEEIKTYARENLTAYKCPKHVEFCDELPKSNVGKILRRILKENDAKTNTYD</sequence>
<keyword evidence="10" id="KW-0443">Lipid metabolism</keyword>
<evidence type="ECO:0000256" key="6">
    <source>
        <dbReference type="ARBA" id="ARBA00022741"/>
    </source>
</evidence>
<comment type="pathway">
    <text evidence="3">Lipid metabolism; fatty acid beta-oxidation.</text>
</comment>
<evidence type="ECO:0000256" key="11">
    <source>
        <dbReference type="ARBA" id="ARBA00023136"/>
    </source>
</evidence>
<evidence type="ECO:0000256" key="10">
    <source>
        <dbReference type="ARBA" id="ARBA00023098"/>
    </source>
</evidence>
<dbReference type="FunFam" id="3.40.50.12780:FF:000003">
    <property type="entry name" value="Long-chain-fatty-acid--CoA ligase FadD"/>
    <property type="match status" value="1"/>
</dbReference>
<dbReference type="GO" id="GO:0004467">
    <property type="term" value="F:long-chain fatty acid-CoA ligase activity"/>
    <property type="evidence" value="ECO:0007669"/>
    <property type="project" value="UniProtKB-EC"/>
</dbReference>
<evidence type="ECO:0000313" key="18">
    <source>
        <dbReference type="Proteomes" id="UP000184474"/>
    </source>
</evidence>
<dbReference type="CDD" id="cd05936">
    <property type="entry name" value="FC-FACS_FadD_like"/>
    <property type="match status" value="1"/>
</dbReference>
<keyword evidence="5" id="KW-0436">Ligase</keyword>
<dbReference type="InterPro" id="IPR045851">
    <property type="entry name" value="AMP-bd_C_sf"/>
</dbReference>
<dbReference type="AlphaFoldDB" id="A0A1M6RJJ3"/>
<evidence type="ECO:0000256" key="7">
    <source>
        <dbReference type="ARBA" id="ARBA00022832"/>
    </source>
</evidence>
<dbReference type="Pfam" id="PF00501">
    <property type="entry name" value="AMP-binding"/>
    <property type="match status" value="1"/>
</dbReference>
<dbReference type="Proteomes" id="UP000184474">
    <property type="component" value="Unassembled WGS sequence"/>
</dbReference>
<evidence type="ECO:0000256" key="14">
    <source>
        <dbReference type="ARBA" id="ARBA00042773"/>
    </source>
</evidence>
<evidence type="ECO:0000256" key="2">
    <source>
        <dbReference type="ARBA" id="ARBA00004170"/>
    </source>
</evidence>
<evidence type="ECO:0000256" key="8">
    <source>
        <dbReference type="ARBA" id="ARBA00022840"/>
    </source>
</evidence>
<dbReference type="GO" id="GO:0016020">
    <property type="term" value="C:membrane"/>
    <property type="evidence" value="ECO:0007669"/>
    <property type="project" value="UniProtKB-SubCell"/>
</dbReference>
<dbReference type="Gene3D" id="3.30.300.30">
    <property type="match status" value="1"/>
</dbReference>
<keyword evidence="9" id="KW-0460">Magnesium</keyword>
<dbReference type="EMBL" id="FRAA01000004">
    <property type="protein sequence ID" value="SHK32576.1"/>
    <property type="molecule type" value="Genomic_DNA"/>
</dbReference>
<dbReference type="InterPro" id="IPR025110">
    <property type="entry name" value="AMP-bd_C"/>
</dbReference>
<dbReference type="STRING" id="156994.SAMN04488028_104199"/>
<organism evidence="17 18">
    <name type="scientific">Reichenbachiella agariperforans</name>
    <dbReference type="NCBI Taxonomy" id="156994"/>
    <lineage>
        <taxon>Bacteria</taxon>
        <taxon>Pseudomonadati</taxon>
        <taxon>Bacteroidota</taxon>
        <taxon>Cytophagia</taxon>
        <taxon>Cytophagales</taxon>
        <taxon>Reichenbachiellaceae</taxon>
        <taxon>Reichenbachiella</taxon>
    </lineage>
</organism>
<evidence type="ECO:0000256" key="3">
    <source>
        <dbReference type="ARBA" id="ARBA00005005"/>
    </source>
</evidence>